<dbReference type="Gene3D" id="1.10.730.10">
    <property type="entry name" value="Isoleucyl-tRNA Synthetase, Domain 1"/>
    <property type="match status" value="1"/>
</dbReference>
<dbReference type="AlphaFoldDB" id="A0A0G1QX05"/>
<dbReference type="STRING" id="1619050.UX20_C0029G0005"/>
<evidence type="ECO:0000256" key="4">
    <source>
        <dbReference type="ARBA" id="ARBA00022741"/>
    </source>
</evidence>
<organism evidence="13 14">
    <name type="scientific">Candidatus Magasanikbacteria bacterium GW2011_GWC2_45_8</name>
    <dbReference type="NCBI Taxonomy" id="1619050"/>
    <lineage>
        <taxon>Bacteria</taxon>
        <taxon>Candidatus Magasanikiibacteriota</taxon>
    </lineage>
</organism>
<comment type="similarity">
    <text evidence="1 10">Belongs to the class-I aminoacyl-tRNA synthetase family.</text>
</comment>
<evidence type="ECO:0000256" key="7">
    <source>
        <dbReference type="ARBA" id="ARBA00023146"/>
    </source>
</evidence>
<evidence type="ECO:0000313" key="13">
    <source>
        <dbReference type="EMBL" id="KKU13180.1"/>
    </source>
</evidence>
<dbReference type="Pfam" id="PF00750">
    <property type="entry name" value="tRNA-synt_1d"/>
    <property type="match status" value="1"/>
</dbReference>
<evidence type="ECO:0000313" key="14">
    <source>
        <dbReference type="Proteomes" id="UP000034911"/>
    </source>
</evidence>
<evidence type="ECO:0000259" key="12">
    <source>
        <dbReference type="SMART" id="SM01016"/>
    </source>
</evidence>
<dbReference type="GO" id="GO:0006420">
    <property type="term" value="P:arginyl-tRNA aminoacylation"/>
    <property type="evidence" value="ECO:0007669"/>
    <property type="project" value="UniProtKB-UniRule"/>
</dbReference>
<dbReference type="SMART" id="SM00836">
    <property type="entry name" value="DALR_1"/>
    <property type="match status" value="1"/>
</dbReference>
<dbReference type="GO" id="GO:0005524">
    <property type="term" value="F:ATP binding"/>
    <property type="evidence" value="ECO:0007669"/>
    <property type="project" value="UniProtKB-KW"/>
</dbReference>
<keyword evidence="4 10" id="KW-0547">Nucleotide-binding</keyword>
<accession>A0A0G1QX05</accession>
<dbReference type="PANTHER" id="PTHR11956:SF5">
    <property type="entry name" value="ARGININE--TRNA LIGASE, CYTOPLASMIC"/>
    <property type="match status" value="1"/>
</dbReference>
<dbReference type="SUPFAM" id="SSF55190">
    <property type="entry name" value="Arginyl-tRNA synthetase (ArgRS), N-terminal 'additional' domain"/>
    <property type="match status" value="1"/>
</dbReference>
<dbReference type="PRINTS" id="PR01038">
    <property type="entry name" value="TRNASYNTHARG"/>
</dbReference>
<evidence type="ECO:0000259" key="11">
    <source>
        <dbReference type="SMART" id="SM00836"/>
    </source>
</evidence>
<dbReference type="EMBL" id="LCLH01000029">
    <property type="protein sequence ID" value="KKU13180.1"/>
    <property type="molecule type" value="Genomic_DNA"/>
</dbReference>
<comment type="catalytic activity">
    <reaction evidence="8">
        <text>tRNA(Arg) + L-arginine + ATP = L-arginyl-tRNA(Arg) + AMP + diphosphate</text>
        <dbReference type="Rhea" id="RHEA:20301"/>
        <dbReference type="Rhea" id="RHEA-COMP:9658"/>
        <dbReference type="Rhea" id="RHEA-COMP:9673"/>
        <dbReference type="ChEBI" id="CHEBI:30616"/>
        <dbReference type="ChEBI" id="CHEBI:32682"/>
        <dbReference type="ChEBI" id="CHEBI:33019"/>
        <dbReference type="ChEBI" id="CHEBI:78442"/>
        <dbReference type="ChEBI" id="CHEBI:78513"/>
        <dbReference type="ChEBI" id="CHEBI:456215"/>
        <dbReference type="EC" id="6.1.1.19"/>
    </reaction>
</comment>
<gene>
    <name evidence="13" type="ORF">UX20_C0029G0005</name>
</gene>
<dbReference type="PANTHER" id="PTHR11956">
    <property type="entry name" value="ARGINYL-TRNA SYNTHETASE"/>
    <property type="match status" value="1"/>
</dbReference>
<dbReference type="InterPro" id="IPR036695">
    <property type="entry name" value="Arg-tRNA-synth_N_sf"/>
</dbReference>
<comment type="caution">
    <text evidence="13">The sequence shown here is derived from an EMBL/GenBank/DDBJ whole genome shotgun (WGS) entry which is preliminary data.</text>
</comment>
<sequence>MKKHPLHIIKSAIVEDLKKHHAFLGALAEDALVYPPDTKFGDIALPCFAYAQSAGKNPAELARAIAESGVVASEWVSAVNAAGPYVNFVLKGDALARVLFAALKKPALFGTNDFGKGERVMIEYPSPNTHKEFHIGHVRNVCLGVALTHLYEASGFKMAQVDYTNDLGSHVAKCLWALMKFHKGEKPPRGREARWLGAVYAEGAQKLEAHPEYAPEVSEVLQKLESRDKVVHTLWKKTRAWSIKGMNDEVKDEGKKIVAELLKKGIAKKSQGAVIIDMEAQGFGIMLLLKSDGTGLYSTSDLALARKKFKLFKIDRSINITDVRQSLYFKQLFHALALSGFTQKMTHIGYEFVRLPEGAMASRTGRVILYEDMRDEIIEAAAEETKKRHPEWSARKIADTAHALALAGLKFGMLKYDPNKVIVFDKKEALSFEGFTGPYLLYTFARMNSLLKKTRSVARGLVDAALLADAHEKQLAIHAARLPEIVQSATENNNPSELAQYAYKLCQLFGGFYEHCPVLRAPNEDVGRARIALVQAAQSVLEQSLKLLGIPLIQEM</sequence>
<dbReference type="Pfam" id="PF03485">
    <property type="entry name" value="Arg_tRNA_synt_N"/>
    <property type="match status" value="1"/>
</dbReference>
<evidence type="ECO:0000256" key="10">
    <source>
        <dbReference type="RuleBase" id="RU363038"/>
    </source>
</evidence>
<keyword evidence="6 10" id="KW-0648">Protein biosynthesis</keyword>
<protein>
    <recommendedName>
        <fullName evidence="2 9">Arginine--tRNA ligase</fullName>
        <ecNumber evidence="2 9">6.1.1.19</ecNumber>
    </recommendedName>
</protein>
<dbReference type="Proteomes" id="UP000034911">
    <property type="component" value="Unassembled WGS sequence"/>
</dbReference>
<dbReference type="GO" id="GO:0005737">
    <property type="term" value="C:cytoplasm"/>
    <property type="evidence" value="ECO:0007669"/>
    <property type="project" value="UniProtKB-UniRule"/>
</dbReference>
<dbReference type="InterPro" id="IPR001278">
    <property type="entry name" value="Arg-tRNA-ligase"/>
</dbReference>
<keyword evidence="5 10" id="KW-0067">ATP-binding</keyword>
<evidence type="ECO:0000256" key="6">
    <source>
        <dbReference type="ARBA" id="ARBA00022917"/>
    </source>
</evidence>
<feature type="domain" description="DALR anticodon binding" evidence="11">
    <location>
        <begin position="440"/>
        <end position="556"/>
    </location>
</feature>
<dbReference type="InterPro" id="IPR014729">
    <property type="entry name" value="Rossmann-like_a/b/a_fold"/>
</dbReference>
<dbReference type="NCBIfam" id="TIGR00456">
    <property type="entry name" value="argS"/>
    <property type="match status" value="1"/>
</dbReference>
<dbReference type="SMART" id="SM01016">
    <property type="entry name" value="Arg_tRNA_synt_N"/>
    <property type="match status" value="1"/>
</dbReference>
<dbReference type="InterPro" id="IPR009080">
    <property type="entry name" value="tRNAsynth_Ia_anticodon-bd"/>
</dbReference>
<dbReference type="EC" id="6.1.1.19" evidence="2 9"/>
<dbReference type="InterPro" id="IPR008909">
    <property type="entry name" value="DALR_anticod-bd"/>
</dbReference>
<dbReference type="SUPFAM" id="SSF52374">
    <property type="entry name" value="Nucleotidylyl transferase"/>
    <property type="match status" value="1"/>
</dbReference>
<evidence type="ECO:0000256" key="2">
    <source>
        <dbReference type="ARBA" id="ARBA00012837"/>
    </source>
</evidence>
<dbReference type="InterPro" id="IPR005148">
    <property type="entry name" value="Arg-tRNA-synth_N"/>
</dbReference>
<dbReference type="FunFam" id="1.10.730.10:FF:000006">
    <property type="entry name" value="Arginyl-tRNA synthetase 2, mitochondrial"/>
    <property type="match status" value="1"/>
</dbReference>
<dbReference type="Gene3D" id="3.30.1360.70">
    <property type="entry name" value="Arginyl tRNA synthetase N-terminal domain"/>
    <property type="match status" value="1"/>
</dbReference>
<evidence type="ECO:0000256" key="8">
    <source>
        <dbReference type="ARBA" id="ARBA00049339"/>
    </source>
</evidence>
<evidence type="ECO:0000256" key="9">
    <source>
        <dbReference type="NCBIfam" id="TIGR00456"/>
    </source>
</evidence>
<dbReference type="GO" id="GO:0004814">
    <property type="term" value="F:arginine-tRNA ligase activity"/>
    <property type="evidence" value="ECO:0007669"/>
    <property type="project" value="UniProtKB-UniRule"/>
</dbReference>
<evidence type="ECO:0000256" key="5">
    <source>
        <dbReference type="ARBA" id="ARBA00022840"/>
    </source>
</evidence>
<evidence type="ECO:0000256" key="3">
    <source>
        <dbReference type="ARBA" id="ARBA00022598"/>
    </source>
</evidence>
<evidence type="ECO:0000256" key="1">
    <source>
        <dbReference type="ARBA" id="ARBA00005594"/>
    </source>
</evidence>
<proteinExistence type="inferred from homology"/>
<dbReference type="Pfam" id="PF05746">
    <property type="entry name" value="DALR_1"/>
    <property type="match status" value="1"/>
</dbReference>
<dbReference type="Gene3D" id="3.40.50.620">
    <property type="entry name" value="HUPs"/>
    <property type="match status" value="1"/>
</dbReference>
<keyword evidence="3 10" id="KW-0436">Ligase</keyword>
<name>A0A0G1QX05_9BACT</name>
<dbReference type="InterPro" id="IPR035684">
    <property type="entry name" value="ArgRS_core"/>
</dbReference>
<feature type="domain" description="Arginyl tRNA synthetase N-terminal" evidence="12">
    <location>
        <begin position="7"/>
        <end position="90"/>
    </location>
</feature>
<dbReference type="SUPFAM" id="SSF47323">
    <property type="entry name" value="Anticodon-binding domain of a subclass of class I aminoacyl-tRNA synthetases"/>
    <property type="match status" value="1"/>
</dbReference>
<keyword evidence="7 10" id="KW-0030">Aminoacyl-tRNA synthetase</keyword>
<reference evidence="13 14" key="1">
    <citation type="journal article" date="2015" name="Nature">
        <title>rRNA introns, odd ribosomes, and small enigmatic genomes across a large radiation of phyla.</title>
        <authorList>
            <person name="Brown C.T."/>
            <person name="Hug L.A."/>
            <person name="Thomas B.C."/>
            <person name="Sharon I."/>
            <person name="Castelle C.J."/>
            <person name="Singh A."/>
            <person name="Wilkins M.J."/>
            <person name="Williams K.H."/>
            <person name="Banfield J.F."/>
        </authorList>
    </citation>
    <scope>NUCLEOTIDE SEQUENCE [LARGE SCALE GENOMIC DNA]</scope>
</reference>